<keyword evidence="2" id="KW-1185">Reference proteome</keyword>
<dbReference type="Proteomes" id="UP000464657">
    <property type="component" value="Chromosome"/>
</dbReference>
<evidence type="ECO:0000313" key="1">
    <source>
        <dbReference type="EMBL" id="QHI36844.1"/>
    </source>
</evidence>
<proteinExistence type="predicted"/>
<dbReference type="KEGG" id="kan:IMCC3317_22140"/>
<dbReference type="EMBL" id="CP019288">
    <property type="protein sequence ID" value="QHI36844.1"/>
    <property type="molecule type" value="Genomic_DNA"/>
</dbReference>
<sequence>MLIFDLRKPKNTPMNKIKLIALILVVQFNFVQCQEKVEVETYEVTPEFAKKLDKPEVHFTVDIPKQLKLEKPVEGKKSFSYGMIQEVGKDSVVTEMYSFGYISLDGMSLEKDGLTFMKQIRDMLKSGGYELEEDNIGILEFDGEKYLALQTIGTMKEGLSDQFVGRYFFNVVAKPNPHGNTHIVMLMAARDDQGISTHEDFKDKLSTSTVWKTFKYLEE</sequence>
<name>A0A7L4ZLL9_9FLAO</name>
<evidence type="ECO:0000313" key="2">
    <source>
        <dbReference type="Proteomes" id="UP000464657"/>
    </source>
</evidence>
<organism evidence="1 2">
    <name type="scientific">Kordia antarctica</name>
    <dbReference type="NCBI Taxonomy" id="1218801"/>
    <lineage>
        <taxon>Bacteria</taxon>
        <taxon>Pseudomonadati</taxon>
        <taxon>Bacteroidota</taxon>
        <taxon>Flavobacteriia</taxon>
        <taxon>Flavobacteriales</taxon>
        <taxon>Flavobacteriaceae</taxon>
        <taxon>Kordia</taxon>
    </lineage>
</organism>
<accession>A0A7L4ZLL9</accession>
<dbReference type="AlphaFoldDB" id="A0A7L4ZLL9"/>
<protein>
    <submittedName>
        <fullName evidence="1">Uncharacterized protein</fullName>
    </submittedName>
</protein>
<reference evidence="1 2" key="1">
    <citation type="journal article" date="2013" name="Int. J. Syst. Evol. Microbiol.">
        <title>Kordia antarctica sp. nov., isolated from Antarctic seawater.</title>
        <authorList>
            <person name="Baek K."/>
            <person name="Choi A."/>
            <person name="Kang I."/>
            <person name="Lee K."/>
            <person name="Cho J.C."/>
        </authorList>
    </citation>
    <scope>NUCLEOTIDE SEQUENCE [LARGE SCALE GENOMIC DNA]</scope>
    <source>
        <strain evidence="1 2">IMCC3317</strain>
    </source>
</reference>
<gene>
    <name evidence="1" type="ORF">IMCC3317_22140</name>
</gene>